<dbReference type="RefSeq" id="WP_145242574.1">
    <property type="nucleotide sequence ID" value="NZ_CP036273.1"/>
</dbReference>
<accession>A0A517XYT0</accession>
<feature type="transmembrane region" description="Helical" evidence="1">
    <location>
        <begin position="15"/>
        <end position="36"/>
    </location>
</feature>
<dbReference type="SUPFAM" id="SSF53300">
    <property type="entry name" value="vWA-like"/>
    <property type="match status" value="1"/>
</dbReference>
<evidence type="ECO:0000259" key="2">
    <source>
        <dbReference type="PROSITE" id="PS50234"/>
    </source>
</evidence>
<evidence type="ECO:0000313" key="4">
    <source>
        <dbReference type="Proteomes" id="UP000319576"/>
    </source>
</evidence>
<feature type="domain" description="VWFA" evidence="2">
    <location>
        <begin position="81"/>
        <end position="308"/>
    </location>
</feature>
<dbReference type="InterPro" id="IPR002035">
    <property type="entry name" value="VWF_A"/>
</dbReference>
<dbReference type="EMBL" id="CP036273">
    <property type="protein sequence ID" value="QDU22659.1"/>
    <property type="molecule type" value="Genomic_DNA"/>
</dbReference>
<keyword evidence="1" id="KW-1133">Transmembrane helix</keyword>
<protein>
    <recommendedName>
        <fullName evidence="2">VWFA domain-containing protein</fullName>
    </recommendedName>
</protein>
<dbReference type="PROSITE" id="PS50234">
    <property type="entry name" value="VWFA"/>
    <property type="match status" value="1"/>
</dbReference>
<dbReference type="InterPro" id="IPR036465">
    <property type="entry name" value="vWFA_dom_sf"/>
</dbReference>
<dbReference type="CDD" id="cd00198">
    <property type="entry name" value="vWFA"/>
    <property type="match status" value="1"/>
</dbReference>
<organism evidence="3 4">
    <name type="scientific">Urbifossiella limnaea</name>
    <dbReference type="NCBI Taxonomy" id="2528023"/>
    <lineage>
        <taxon>Bacteria</taxon>
        <taxon>Pseudomonadati</taxon>
        <taxon>Planctomycetota</taxon>
        <taxon>Planctomycetia</taxon>
        <taxon>Gemmatales</taxon>
        <taxon>Gemmataceae</taxon>
        <taxon>Urbifossiella</taxon>
    </lineage>
</organism>
<evidence type="ECO:0000313" key="3">
    <source>
        <dbReference type="EMBL" id="QDU22659.1"/>
    </source>
</evidence>
<evidence type="ECO:0000256" key="1">
    <source>
        <dbReference type="SAM" id="Phobius"/>
    </source>
</evidence>
<dbReference type="KEGG" id="uli:ETAA1_46420"/>
<reference evidence="3 4" key="1">
    <citation type="submission" date="2019-02" db="EMBL/GenBank/DDBJ databases">
        <title>Deep-cultivation of Planctomycetes and their phenomic and genomic characterization uncovers novel biology.</title>
        <authorList>
            <person name="Wiegand S."/>
            <person name="Jogler M."/>
            <person name="Boedeker C."/>
            <person name="Pinto D."/>
            <person name="Vollmers J."/>
            <person name="Rivas-Marin E."/>
            <person name="Kohn T."/>
            <person name="Peeters S.H."/>
            <person name="Heuer A."/>
            <person name="Rast P."/>
            <person name="Oberbeckmann S."/>
            <person name="Bunk B."/>
            <person name="Jeske O."/>
            <person name="Meyerdierks A."/>
            <person name="Storesund J.E."/>
            <person name="Kallscheuer N."/>
            <person name="Luecker S."/>
            <person name="Lage O.M."/>
            <person name="Pohl T."/>
            <person name="Merkel B.J."/>
            <person name="Hornburger P."/>
            <person name="Mueller R.-W."/>
            <person name="Bruemmer F."/>
            <person name="Labrenz M."/>
            <person name="Spormann A.M."/>
            <person name="Op den Camp H."/>
            <person name="Overmann J."/>
            <person name="Amann R."/>
            <person name="Jetten M.S.M."/>
            <person name="Mascher T."/>
            <person name="Medema M.H."/>
            <person name="Devos D.P."/>
            <person name="Kaster A.-K."/>
            <person name="Ovreas L."/>
            <person name="Rohde M."/>
            <person name="Galperin M.Y."/>
            <person name="Jogler C."/>
        </authorList>
    </citation>
    <scope>NUCLEOTIDE SEQUENCE [LARGE SCALE GENOMIC DNA]</scope>
    <source>
        <strain evidence="3 4">ETA_A1</strain>
    </source>
</reference>
<dbReference type="Gene3D" id="3.40.50.880">
    <property type="match status" value="1"/>
</dbReference>
<gene>
    <name evidence="3" type="ORF">ETAA1_46420</name>
</gene>
<dbReference type="AlphaFoldDB" id="A0A517XYT0"/>
<dbReference type="PANTHER" id="PTHR37947:SF1">
    <property type="entry name" value="BLL2462 PROTEIN"/>
    <property type="match status" value="1"/>
</dbReference>
<dbReference type="InterPro" id="IPR029062">
    <property type="entry name" value="Class_I_gatase-like"/>
</dbReference>
<name>A0A517XYT0_9BACT</name>
<dbReference type="Gene3D" id="3.40.50.410">
    <property type="entry name" value="von Willebrand factor, type A domain"/>
    <property type="match status" value="1"/>
</dbReference>
<proteinExistence type="predicted"/>
<keyword evidence="4" id="KW-1185">Reference proteome</keyword>
<feature type="transmembrane region" description="Helical" evidence="1">
    <location>
        <begin position="48"/>
        <end position="70"/>
    </location>
</feature>
<keyword evidence="1" id="KW-0472">Membrane</keyword>
<dbReference type="Proteomes" id="UP000319576">
    <property type="component" value="Chromosome"/>
</dbReference>
<dbReference type="SUPFAM" id="SSF52317">
    <property type="entry name" value="Class I glutamine amidotransferase-like"/>
    <property type="match status" value="1"/>
</dbReference>
<sequence>MTTPLFAELSFRGWFPWWLAALLGLAAAGWVVVLYFREGGRVGLPAKTFLAIIRVATVAAIAFLLLRPVFVKESKGDRRRPVAVLVDVSQSMDRDDPRPNTADQWRAAIAFDLIPADKGIPSDLNATPLAATDKLPDRPKRLEVARAALTHPKLKLFDKLRDAAGPLEIATFGSRRTGRETGDLTWLKTATATEPSTALADAVNELVGRDENDLPTAVFVVTDGRENASRVGLDDLARECARLKVPLHVYGVGSSAFGQLRLRDVAVPDSVFVDDLVSIPVRYRVAGVTDGKAEIVISYGGNEVAKKVIDPVQTGDDLRETLSFIPTKQDAMAPKQELTVTVKVTSGQGAAAEVLTDEILKPVRVVDRKLKVLVVDSVPRFDFKFLQRALLRDRRVEAEFHLTDADRSALKSGVPWVPEFAKGREAFRKELFAYDLVVLGDVPGTFFNQEQQEVVKEFVSEGGGLIQIAGRWNAPAGWAKGPIADVLPVEFDPVRFPIESVQRPSGFRPVVAPGAVRAPLLSLEDDPLDNAKTWRTLPEIFWAYPVKRLRPACEVFLQHPTLRTEDDKPMPLLAGHYFGKGYVLFLGFDETWRWRFNEADRFFGRFWSQAVYAAGVPRTVGTKLTQLSLDTTEPVRGKAGQVYARLFTKDFAPVTADEVEARLVKVAADPNDAAADVPVKLSAVRGPGGAPTGEYVATLPFNTEGRFQLKVDPGNGAPANLDYRVGLPPDDERAPGGMAEGEMRKLAEASGGRFYREEDLATLAEQVKPQTVPFTTRTEYVMWNKWALMLVVGLLTLEWVARKFNGLS</sequence>
<keyword evidence="1" id="KW-0812">Transmembrane</keyword>
<dbReference type="OrthoDB" id="252901at2"/>
<dbReference type="PANTHER" id="PTHR37947">
    <property type="entry name" value="BLL2462 PROTEIN"/>
    <property type="match status" value="1"/>
</dbReference>